<sequence length="131" mass="14416">MGPFLLTLYYFIIAVIVVIIGLLVFESLTKKYKDWEEIKNGNHAVALSIAGKIIGICIILSFSVYHSVKITDTLIWGAFGVFLQMVAYLLFEVLTRKFSVEEQLHKGNIAVGIVTFSVSVGLAFVIGASIT</sequence>
<feature type="transmembrane region" description="Helical" evidence="7">
    <location>
        <begin position="6"/>
        <end position="25"/>
    </location>
</feature>
<evidence type="ECO:0000256" key="6">
    <source>
        <dbReference type="ARBA" id="ARBA00023136"/>
    </source>
</evidence>
<evidence type="ECO:0000256" key="3">
    <source>
        <dbReference type="ARBA" id="ARBA00022475"/>
    </source>
</evidence>
<gene>
    <name evidence="8" type="ORF">ACFSCX_11115</name>
</gene>
<comment type="subcellular location">
    <subcellularLocation>
        <location evidence="1">Cell membrane</location>
        <topology evidence="1">Multi-pass membrane protein</topology>
    </subcellularLocation>
</comment>
<comment type="similarity">
    <text evidence="2">Belongs to the UPF0719 family.</text>
</comment>
<dbReference type="Proteomes" id="UP001597214">
    <property type="component" value="Unassembled WGS sequence"/>
</dbReference>
<feature type="transmembrane region" description="Helical" evidence="7">
    <location>
        <begin position="45"/>
        <end position="68"/>
    </location>
</feature>
<dbReference type="Pfam" id="PF03994">
    <property type="entry name" value="DUF350"/>
    <property type="match status" value="1"/>
</dbReference>
<organism evidence="8 9">
    <name type="scientific">Bacillus salitolerans</name>
    <dbReference type="NCBI Taxonomy" id="1437434"/>
    <lineage>
        <taxon>Bacteria</taxon>
        <taxon>Bacillati</taxon>
        <taxon>Bacillota</taxon>
        <taxon>Bacilli</taxon>
        <taxon>Bacillales</taxon>
        <taxon>Bacillaceae</taxon>
        <taxon>Bacillus</taxon>
    </lineage>
</organism>
<evidence type="ECO:0000313" key="8">
    <source>
        <dbReference type="EMBL" id="MFD1737101.1"/>
    </source>
</evidence>
<comment type="caution">
    <text evidence="8">The sequence shown here is derived from an EMBL/GenBank/DDBJ whole genome shotgun (WGS) entry which is preliminary data.</text>
</comment>
<keyword evidence="5 7" id="KW-1133">Transmembrane helix</keyword>
<accession>A0ABW4LPU0</accession>
<evidence type="ECO:0000256" key="7">
    <source>
        <dbReference type="SAM" id="Phobius"/>
    </source>
</evidence>
<dbReference type="PANTHER" id="PTHR40043:SF1">
    <property type="entry name" value="UPF0719 INNER MEMBRANE PROTEIN YJFL"/>
    <property type="match status" value="1"/>
</dbReference>
<evidence type="ECO:0000256" key="4">
    <source>
        <dbReference type="ARBA" id="ARBA00022692"/>
    </source>
</evidence>
<dbReference type="PANTHER" id="PTHR40043">
    <property type="entry name" value="UPF0719 INNER MEMBRANE PROTEIN YJFL"/>
    <property type="match status" value="1"/>
</dbReference>
<name>A0ABW4LPU0_9BACI</name>
<dbReference type="EMBL" id="JBHUEM010000016">
    <property type="protein sequence ID" value="MFD1737101.1"/>
    <property type="molecule type" value="Genomic_DNA"/>
</dbReference>
<keyword evidence="6 7" id="KW-0472">Membrane</keyword>
<keyword evidence="9" id="KW-1185">Reference proteome</keyword>
<evidence type="ECO:0000313" key="9">
    <source>
        <dbReference type="Proteomes" id="UP001597214"/>
    </source>
</evidence>
<protein>
    <submittedName>
        <fullName evidence="8">DUF350 domain-containing protein</fullName>
    </submittedName>
</protein>
<dbReference type="RefSeq" id="WP_377928300.1">
    <property type="nucleotide sequence ID" value="NZ_JBHUEM010000016.1"/>
</dbReference>
<keyword evidence="3" id="KW-1003">Cell membrane</keyword>
<evidence type="ECO:0000256" key="5">
    <source>
        <dbReference type="ARBA" id="ARBA00022989"/>
    </source>
</evidence>
<evidence type="ECO:0000256" key="2">
    <source>
        <dbReference type="ARBA" id="ARBA00005779"/>
    </source>
</evidence>
<dbReference type="InterPro" id="IPR007140">
    <property type="entry name" value="DUF350"/>
</dbReference>
<feature type="transmembrane region" description="Helical" evidence="7">
    <location>
        <begin position="74"/>
        <end position="95"/>
    </location>
</feature>
<reference evidence="9" key="1">
    <citation type="journal article" date="2019" name="Int. J. Syst. Evol. Microbiol.">
        <title>The Global Catalogue of Microorganisms (GCM) 10K type strain sequencing project: providing services to taxonomists for standard genome sequencing and annotation.</title>
        <authorList>
            <consortium name="The Broad Institute Genomics Platform"/>
            <consortium name="The Broad Institute Genome Sequencing Center for Infectious Disease"/>
            <person name="Wu L."/>
            <person name="Ma J."/>
        </authorList>
    </citation>
    <scope>NUCLEOTIDE SEQUENCE [LARGE SCALE GENOMIC DNA]</scope>
    <source>
        <strain evidence="9">CCUG 49339</strain>
    </source>
</reference>
<keyword evidence="4 7" id="KW-0812">Transmembrane</keyword>
<evidence type="ECO:0000256" key="1">
    <source>
        <dbReference type="ARBA" id="ARBA00004651"/>
    </source>
</evidence>
<proteinExistence type="inferred from homology"/>
<feature type="transmembrane region" description="Helical" evidence="7">
    <location>
        <begin position="107"/>
        <end position="130"/>
    </location>
</feature>